<protein>
    <recommendedName>
        <fullName evidence="7">TPX2 C-terminal domain-containing protein</fullName>
    </recommendedName>
</protein>
<dbReference type="KEGG" id="nvi:100678441"/>
<feature type="compositionally biased region" description="Low complexity" evidence="6">
    <location>
        <begin position="225"/>
        <end position="235"/>
    </location>
</feature>
<evidence type="ECO:0000256" key="1">
    <source>
        <dbReference type="ARBA" id="ARBA00004245"/>
    </source>
</evidence>
<keyword evidence="5" id="KW-0175">Coiled coil</keyword>
<feature type="compositionally biased region" description="Polar residues" evidence="6">
    <location>
        <begin position="362"/>
        <end position="372"/>
    </location>
</feature>
<dbReference type="Proteomes" id="UP000002358">
    <property type="component" value="Chromosome 1"/>
</dbReference>
<evidence type="ECO:0000313" key="9">
    <source>
        <dbReference type="Proteomes" id="UP000002358"/>
    </source>
</evidence>
<sequence>MVRPSKFPPMTMESPDIKNSLTPISLHTGVANHGARALWKYQCGRSTSTPLNGCSSSNFQGRHLRSGLESSLLDNSYLQLDESPILFAHPKVKLAAVLTFGRKLSLENDRLSTTGVAATFGKMGIMEMSEEFTAESSSSSSHTDEIKKQINKVKKRKSTSPKQKSPKIYKTTKKVTDADGGHSKKIGSSGKLKMSAQSTKKRMKSPKSKSPTGFRIGPFRKVVPSSSSSKKLISINKQTTNSESSDKCLMKRSPIRNGSQCPTLKLSRCPRSPKLQTAVRAMIKQQKEEIRKQKEIEMEEYKNKLLEEQRRKEEEEILKMRQETVFKAKPIRKYVPLPVVKKRALTDPISPNLCKRRRVETSSHSTNSHRTQ</sequence>
<feature type="domain" description="TPX2 C-terminal" evidence="7">
    <location>
        <begin position="274"/>
        <end position="343"/>
    </location>
</feature>
<feature type="compositionally biased region" description="Low complexity" evidence="6">
    <location>
        <begin position="186"/>
        <end position="195"/>
    </location>
</feature>
<dbReference type="RefSeq" id="XP_003425416.1">
    <property type="nucleotide sequence ID" value="XM_003425368.5"/>
</dbReference>
<dbReference type="Pfam" id="PF06886">
    <property type="entry name" value="TPX2"/>
    <property type="match status" value="1"/>
</dbReference>
<evidence type="ECO:0000256" key="6">
    <source>
        <dbReference type="SAM" id="MobiDB-lite"/>
    </source>
</evidence>
<keyword evidence="3" id="KW-0963">Cytoplasm</keyword>
<evidence type="ECO:0000256" key="3">
    <source>
        <dbReference type="ARBA" id="ARBA00022490"/>
    </source>
</evidence>
<feature type="coiled-coil region" evidence="5">
    <location>
        <begin position="280"/>
        <end position="323"/>
    </location>
</feature>
<organism evidence="8 9">
    <name type="scientific">Nasonia vitripennis</name>
    <name type="common">Parasitic wasp</name>
    <dbReference type="NCBI Taxonomy" id="7425"/>
    <lineage>
        <taxon>Eukaryota</taxon>
        <taxon>Metazoa</taxon>
        <taxon>Ecdysozoa</taxon>
        <taxon>Arthropoda</taxon>
        <taxon>Hexapoda</taxon>
        <taxon>Insecta</taxon>
        <taxon>Pterygota</taxon>
        <taxon>Neoptera</taxon>
        <taxon>Endopterygota</taxon>
        <taxon>Hymenoptera</taxon>
        <taxon>Apocrita</taxon>
        <taxon>Proctotrupomorpha</taxon>
        <taxon>Chalcidoidea</taxon>
        <taxon>Pteromalidae</taxon>
        <taxon>Pteromalinae</taxon>
        <taxon>Nasonia</taxon>
    </lineage>
</organism>
<reference evidence="8" key="1">
    <citation type="submission" date="2021-01" db="UniProtKB">
        <authorList>
            <consortium name="EnsemblMetazoa"/>
        </authorList>
    </citation>
    <scope>IDENTIFICATION</scope>
</reference>
<feature type="compositionally biased region" description="Basic residues" evidence="6">
    <location>
        <begin position="149"/>
        <end position="173"/>
    </location>
</feature>
<name>A0A7M7LNJ1_NASVI</name>
<comment type="similarity">
    <text evidence="2">Belongs to the TPX2 family.</text>
</comment>
<evidence type="ECO:0000313" key="8">
    <source>
        <dbReference type="EnsemblMetazoa" id="XP_003425416"/>
    </source>
</evidence>
<feature type="region of interest" description="Disordered" evidence="6">
    <location>
        <begin position="345"/>
        <end position="372"/>
    </location>
</feature>
<dbReference type="SMR" id="A0A7M7LNJ1"/>
<proteinExistence type="inferred from homology"/>
<evidence type="ECO:0000256" key="2">
    <source>
        <dbReference type="ARBA" id="ARBA00005885"/>
    </source>
</evidence>
<comment type="subcellular location">
    <subcellularLocation>
        <location evidence="1">Cytoplasm</location>
        <location evidence="1">Cytoskeleton</location>
    </subcellularLocation>
</comment>
<dbReference type="AlphaFoldDB" id="A0A7M7LNJ1"/>
<dbReference type="GeneID" id="100678441"/>
<feature type="region of interest" description="Disordered" evidence="6">
    <location>
        <begin position="131"/>
        <end position="247"/>
    </location>
</feature>
<evidence type="ECO:0000259" key="7">
    <source>
        <dbReference type="Pfam" id="PF06886"/>
    </source>
</evidence>
<evidence type="ECO:0000256" key="4">
    <source>
        <dbReference type="ARBA" id="ARBA00023212"/>
    </source>
</evidence>
<keyword evidence="9" id="KW-1185">Reference proteome</keyword>
<dbReference type="InParanoid" id="A0A7M7LNJ1"/>
<dbReference type="GO" id="GO:0005856">
    <property type="term" value="C:cytoskeleton"/>
    <property type="evidence" value="ECO:0007669"/>
    <property type="project" value="UniProtKB-SubCell"/>
</dbReference>
<evidence type="ECO:0000256" key="5">
    <source>
        <dbReference type="SAM" id="Coils"/>
    </source>
</evidence>
<dbReference type="EnsemblMetazoa" id="XM_003425368">
    <property type="protein sequence ID" value="XP_003425416"/>
    <property type="gene ID" value="LOC100678441"/>
</dbReference>
<dbReference type="InterPro" id="IPR027329">
    <property type="entry name" value="TPX2_C"/>
</dbReference>
<dbReference type="OrthoDB" id="1684416at2759"/>
<accession>A0A7M7LNJ1</accession>
<keyword evidence="4" id="KW-0206">Cytoskeleton</keyword>